<comment type="caution">
    <text evidence="7">The sequence shown here is derived from an EMBL/GenBank/DDBJ whole genome shotgun (WGS) entry which is preliminary data.</text>
</comment>
<comment type="similarity">
    <text evidence="2">Belongs to the UPF0496 family.</text>
</comment>
<evidence type="ECO:0000256" key="4">
    <source>
        <dbReference type="ARBA" id="ARBA00022989"/>
    </source>
</evidence>
<evidence type="ECO:0000256" key="2">
    <source>
        <dbReference type="ARBA" id="ARBA00009074"/>
    </source>
</evidence>
<protein>
    <submittedName>
        <fullName evidence="7">Uncharacterized protein</fullName>
    </submittedName>
</protein>
<gene>
    <name evidence="7" type="ORF">Tsubulata_021156</name>
</gene>
<proteinExistence type="inferred from homology"/>
<dbReference type="PANTHER" id="PTHR31113:SF20">
    <property type="entry name" value="UPF0496 PROTEIN 2-RELATED"/>
    <property type="match status" value="1"/>
</dbReference>
<sequence length="384" mass="43911">MNPDKVYCFLVSGRSPKERVGADSLSNKLNVNEEYKEAFRTKSYVEMWSKVEGQLRETCDHDHGGVVDEGLSSSSPSVPNLYFHLSDFLFNPKKQETLHRETIEAGMKLHRLLGDYFEASLEACNLCDSLLQCVKQIRANHKRIRKAIKLSKRAHDSECSLDNKVSSAIFRELAAYALLKNPLSRVPAVRIGNIHDTNMELLNSLTTERKKIQRRVKLKRIGKKVGGCFLVISHTSLVVALLIIAIHSIVGIMALPGLMGCTACFLSKFKGGFKKGLLENRLCVQLDLAAKGTYILINDFDTMSRLVRRLYEEIEHRKLLADMCIRNENTKLLREVVKEFHIHETRYLDQLEELERHIYLCFHTINRSRRLVLEETIVATADIR</sequence>
<organism evidence="7 8">
    <name type="scientific">Turnera subulata</name>
    <dbReference type="NCBI Taxonomy" id="218843"/>
    <lineage>
        <taxon>Eukaryota</taxon>
        <taxon>Viridiplantae</taxon>
        <taxon>Streptophyta</taxon>
        <taxon>Embryophyta</taxon>
        <taxon>Tracheophyta</taxon>
        <taxon>Spermatophyta</taxon>
        <taxon>Magnoliopsida</taxon>
        <taxon>eudicotyledons</taxon>
        <taxon>Gunneridae</taxon>
        <taxon>Pentapetalae</taxon>
        <taxon>rosids</taxon>
        <taxon>fabids</taxon>
        <taxon>Malpighiales</taxon>
        <taxon>Passifloraceae</taxon>
        <taxon>Turnera</taxon>
    </lineage>
</organism>
<accession>A0A9Q0JL24</accession>
<name>A0A9Q0JL24_9ROSI</name>
<reference evidence="7" key="2">
    <citation type="journal article" date="2023" name="Plants (Basel)">
        <title>Annotation of the Turnera subulata (Passifloraceae) Draft Genome Reveals the S-Locus Evolved after the Divergence of Turneroideae from Passifloroideae in a Stepwise Manner.</title>
        <authorList>
            <person name="Henning P.M."/>
            <person name="Roalson E.H."/>
            <person name="Mir W."/>
            <person name="McCubbin A.G."/>
            <person name="Shore J.S."/>
        </authorList>
    </citation>
    <scope>NUCLEOTIDE SEQUENCE</scope>
    <source>
        <strain evidence="7">F60SS</strain>
    </source>
</reference>
<comment type="subcellular location">
    <subcellularLocation>
        <location evidence="1">Membrane</location>
    </subcellularLocation>
</comment>
<evidence type="ECO:0000313" key="8">
    <source>
        <dbReference type="Proteomes" id="UP001141552"/>
    </source>
</evidence>
<dbReference type="AlphaFoldDB" id="A0A9Q0JL24"/>
<dbReference type="PANTHER" id="PTHR31113">
    <property type="entry name" value="UPF0496 PROTEIN 3-RELATED"/>
    <property type="match status" value="1"/>
</dbReference>
<keyword evidence="8" id="KW-1185">Reference proteome</keyword>
<dbReference type="InterPro" id="IPR007749">
    <property type="entry name" value="DUF677"/>
</dbReference>
<evidence type="ECO:0000256" key="6">
    <source>
        <dbReference type="SAM" id="Phobius"/>
    </source>
</evidence>
<evidence type="ECO:0000256" key="3">
    <source>
        <dbReference type="ARBA" id="ARBA00022692"/>
    </source>
</evidence>
<reference evidence="7" key="1">
    <citation type="submission" date="2022-02" db="EMBL/GenBank/DDBJ databases">
        <authorList>
            <person name="Henning P.M."/>
            <person name="McCubbin A.G."/>
            <person name="Shore J.S."/>
        </authorList>
    </citation>
    <scope>NUCLEOTIDE SEQUENCE</scope>
    <source>
        <strain evidence="7">F60SS</strain>
        <tissue evidence="7">Leaves</tissue>
    </source>
</reference>
<evidence type="ECO:0000256" key="5">
    <source>
        <dbReference type="ARBA" id="ARBA00023136"/>
    </source>
</evidence>
<keyword evidence="3 6" id="KW-0812">Transmembrane</keyword>
<evidence type="ECO:0000313" key="7">
    <source>
        <dbReference type="EMBL" id="KAJ4845638.1"/>
    </source>
</evidence>
<dbReference type="Pfam" id="PF05055">
    <property type="entry name" value="DUF677"/>
    <property type="match status" value="1"/>
</dbReference>
<dbReference type="OrthoDB" id="776561at2759"/>
<keyword evidence="5 6" id="KW-0472">Membrane</keyword>
<keyword evidence="4 6" id="KW-1133">Transmembrane helix</keyword>
<evidence type="ECO:0000256" key="1">
    <source>
        <dbReference type="ARBA" id="ARBA00004370"/>
    </source>
</evidence>
<dbReference type="Proteomes" id="UP001141552">
    <property type="component" value="Unassembled WGS sequence"/>
</dbReference>
<dbReference type="GO" id="GO:0016020">
    <property type="term" value="C:membrane"/>
    <property type="evidence" value="ECO:0007669"/>
    <property type="project" value="UniProtKB-SubCell"/>
</dbReference>
<feature type="transmembrane region" description="Helical" evidence="6">
    <location>
        <begin position="225"/>
        <end position="246"/>
    </location>
</feature>
<dbReference type="EMBL" id="JAKUCV010001619">
    <property type="protein sequence ID" value="KAJ4845638.1"/>
    <property type="molecule type" value="Genomic_DNA"/>
</dbReference>